<accession>A0A4P7W018</accession>
<dbReference type="Proteomes" id="UP000297149">
    <property type="component" value="Chromosome"/>
</dbReference>
<proteinExistence type="predicted"/>
<dbReference type="KEGG" id="ddb:E7747_01810"/>
<gene>
    <name evidence="1" type="ORF">E7747_01810</name>
</gene>
<dbReference type="AlphaFoldDB" id="A0A4P7W018"/>
<evidence type="ECO:0008006" key="3">
    <source>
        <dbReference type="Google" id="ProtNLM"/>
    </source>
</evidence>
<dbReference type="EMBL" id="CP039396">
    <property type="protein sequence ID" value="QCD41153.1"/>
    <property type="molecule type" value="Genomic_DNA"/>
</dbReference>
<dbReference type="RefSeq" id="WP_123613000.1">
    <property type="nucleotide sequence ID" value="NZ_CP039396.1"/>
</dbReference>
<name>A0A4P7W018_9BACT</name>
<evidence type="ECO:0000313" key="2">
    <source>
        <dbReference type="Proteomes" id="UP000297149"/>
    </source>
</evidence>
<protein>
    <recommendedName>
        <fullName evidence="3">Membrane or secreted protein</fullName>
    </recommendedName>
</protein>
<reference evidence="2" key="1">
    <citation type="submission" date="2019-02" db="EMBL/GenBank/DDBJ databases">
        <title>Isolation and identification of novel species under the genus Muribaculum.</title>
        <authorList>
            <person name="Miyake S."/>
            <person name="Ding Y."/>
            <person name="Low A."/>
            <person name="Soh M."/>
            <person name="Seedorf H."/>
        </authorList>
    </citation>
    <scope>NUCLEOTIDE SEQUENCE [LARGE SCALE GENOMIC DNA]</scope>
    <source>
        <strain evidence="2">H5</strain>
    </source>
</reference>
<sequence>MKIVLLTVVAAVVLIGLAVVIMGVKALFVKGGKFPTGHAHDIPELKRRGIGCAHRHKEP</sequence>
<keyword evidence="2" id="KW-1185">Reference proteome</keyword>
<evidence type="ECO:0000313" key="1">
    <source>
        <dbReference type="EMBL" id="QCD41153.1"/>
    </source>
</evidence>
<organism evidence="1 2">
    <name type="scientific">Duncaniella dubosii</name>
    <dbReference type="NCBI Taxonomy" id="2518971"/>
    <lineage>
        <taxon>Bacteria</taxon>
        <taxon>Pseudomonadati</taxon>
        <taxon>Bacteroidota</taxon>
        <taxon>Bacteroidia</taxon>
        <taxon>Bacteroidales</taxon>
        <taxon>Muribaculaceae</taxon>
        <taxon>Duncaniella</taxon>
    </lineage>
</organism>